<accession>A0A8H3RJ73</accession>
<dbReference type="Proteomes" id="UP000465221">
    <property type="component" value="Unassembled WGS sequence"/>
</dbReference>
<organism evidence="1 2">
    <name type="scientific">Aspergillus udagawae</name>
    <dbReference type="NCBI Taxonomy" id="91492"/>
    <lineage>
        <taxon>Eukaryota</taxon>
        <taxon>Fungi</taxon>
        <taxon>Dikarya</taxon>
        <taxon>Ascomycota</taxon>
        <taxon>Pezizomycotina</taxon>
        <taxon>Eurotiomycetes</taxon>
        <taxon>Eurotiomycetidae</taxon>
        <taxon>Eurotiales</taxon>
        <taxon>Aspergillaceae</taxon>
        <taxon>Aspergillus</taxon>
        <taxon>Aspergillus subgen. Fumigati</taxon>
    </lineage>
</organism>
<evidence type="ECO:0000313" key="1">
    <source>
        <dbReference type="EMBL" id="GFF26541.1"/>
    </source>
</evidence>
<name>A0A8H3RJ73_9EURO</name>
<sequence length="60" mass="6490">MRTGEKASSPVGAVKAITRAIFALNMTRPANFVKGKCKALDFLDANPDKDIRDRVAAELV</sequence>
<evidence type="ECO:0000313" key="2">
    <source>
        <dbReference type="Proteomes" id="UP000465221"/>
    </source>
</evidence>
<dbReference type="EMBL" id="BLKC01000008">
    <property type="protein sequence ID" value="GFF26541.1"/>
    <property type="molecule type" value="Genomic_DNA"/>
</dbReference>
<comment type="caution">
    <text evidence="1">The sequence shown here is derived from an EMBL/GenBank/DDBJ whole genome shotgun (WGS) entry which is preliminary data.</text>
</comment>
<gene>
    <name evidence="1" type="ORF">IFM46972_01820</name>
</gene>
<protein>
    <submittedName>
        <fullName evidence="1">Uncharacterized protein</fullName>
    </submittedName>
</protein>
<proteinExistence type="predicted"/>
<reference evidence="1 2" key="1">
    <citation type="submission" date="2020-01" db="EMBL/GenBank/DDBJ databases">
        <title>Draft genome sequence of Aspergillus udagawae IFM 46972.</title>
        <authorList>
            <person name="Takahashi H."/>
            <person name="Yaguchi T."/>
        </authorList>
    </citation>
    <scope>NUCLEOTIDE SEQUENCE [LARGE SCALE GENOMIC DNA]</scope>
    <source>
        <strain evidence="1 2">IFM 46972</strain>
    </source>
</reference>
<dbReference type="AlphaFoldDB" id="A0A8H3RJ73"/>